<evidence type="ECO:0000256" key="1">
    <source>
        <dbReference type="SAM" id="Phobius"/>
    </source>
</evidence>
<keyword evidence="4" id="KW-1185">Reference proteome</keyword>
<feature type="transmembrane region" description="Helical" evidence="1">
    <location>
        <begin position="37"/>
        <end position="58"/>
    </location>
</feature>
<feature type="domain" description="Fatty acid desaturase" evidence="2">
    <location>
        <begin position="77"/>
        <end position="289"/>
    </location>
</feature>
<evidence type="ECO:0000313" key="4">
    <source>
        <dbReference type="Proteomes" id="UP001430149"/>
    </source>
</evidence>
<keyword evidence="1" id="KW-0812">Transmembrane</keyword>
<dbReference type="RefSeq" id="WP_204680326.1">
    <property type="nucleotide sequence ID" value="NZ_BSNR01000011.1"/>
</dbReference>
<gene>
    <name evidence="3" type="ORF">ISP19_05335</name>
</gene>
<dbReference type="EMBL" id="JADIKE010000029">
    <property type="protein sequence ID" value="MBM7124796.1"/>
    <property type="molecule type" value="Genomic_DNA"/>
</dbReference>
<name>A0ABS2K0L9_9GAMM</name>
<organism evidence="3 4">
    <name type="scientific">Dyella flava</name>
    <dbReference type="NCBI Taxonomy" id="1920170"/>
    <lineage>
        <taxon>Bacteria</taxon>
        <taxon>Pseudomonadati</taxon>
        <taxon>Pseudomonadota</taxon>
        <taxon>Gammaproteobacteria</taxon>
        <taxon>Lysobacterales</taxon>
        <taxon>Rhodanobacteraceae</taxon>
        <taxon>Dyella</taxon>
    </lineage>
</organism>
<comment type="caution">
    <text evidence="3">The sequence shown here is derived from an EMBL/GenBank/DDBJ whole genome shotgun (WGS) entry which is preliminary data.</text>
</comment>
<feature type="transmembrane region" description="Helical" evidence="1">
    <location>
        <begin position="64"/>
        <end position="80"/>
    </location>
</feature>
<keyword evidence="1" id="KW-0472">Membrane</keyword>
<proteinExistence type="predicted"/>
<dbReference type="InterPro" id="IPR005804">
    <property type="entry name" value="FA_desaturase_dom"/>
</dbReference>
<evidence type="ECO:0000313" key="3">
    <source>
        <dbReference type="EMBL" id="MBM7124796.1"/>
    </source>
</evidence>
<sequence>MDDAIIKNRNRGYTSSLSSDQVKEFRRRFSEKSICKSIGISAFYLVSIYCSIYCFYILKEIDLNQSIIILLAATSSLFISRQMRALENIVHFGSHYNFSKSKHINDRATNVIAAWPMLSDVDTYRSYHMSHHGRYGGDTDPCKRRFERMKVKNGDFSSRWKFLRATIRWFPGYVVEYYKDIGSRRVQLFVFAFWHVIFGGVLALLVDIKFAIFSVAAWFFCMFCILPFVRLVAEVGEHDYERESALFDTTFNNIGPMDLLLFHPAGDAWHVLHHLYPAVPWWKQRQAHKFLILHDDSYRNALQRRAITGVVSGAVLSR</sequence>
<feature type="transmembrane region" description="Helical" evidence="1">
    <location>
        <begin position="212"/>
        <end position="233"/>
    </location>
</feature>
<dbReference type="Proteomes" id="UP001430149">
    <property type="component" value="Unassembled WGS sequence"/>
</dbReference>
<evidence type="ECO:0000259" key="2">
    <source>
        <dbReference type="Pfam" id="PF00487"/>
    </source>
</evidence>
<dbReference type="Pfam" id="PF00487">
    <property type="entry name" value="FA_desaturase"/>
    <property type="match status" value="1"/>
</dbReference>
<feature type="transmembrane region" description="Helical" evidence="1">
    <location>
        <begin position="188"/>
        <end position="206"/>
    </location>
</feature>
<reference evidence="3" key="1">
    <citation type="submission" date="2020-10" db="EMBL/GenBank/DDBJ databases">
        <title>Phylogeny of dyella-like bacteria.</title>
        <authorList>
            <person name="Fu J."/>
        </authorList>
    </citation>
    <scope>NUCLEOTIDE SEQUENCE</scope>
    <source>
        <strain evidence="3">DHOC52</strain>
    </source>
</reference>
<protein>
    <submittedName>
        <fullName evidence="3">Fatty acid desaturase</fullName>
    </submittedName>
</protein>
<keyword evidence="1" id="KW-1133">Transmembrane helix</keyword>
<accession>A0ABS2K0L9</accession>